<name>A0A377GM73_9GAMM</name>
<keyword evidence="1" id="KW-1133">Transmembrane helix</keyword>
<dbReference type="Proteomes" id="UP000254374">
    <property type="component" value="Unassembled WGS sequence"/>
</dbReference>
<evidence type="ECO:0000313" key="3">
    <source>
        <dbReference type="EMBL" id="STO25881.1"/>
    </source>
</evidence>
<feature type="transmembrane region" description="Helical" evidence="1">
    <location>
        <begin position="59"/>
        <end position="83"/>
    </location>
</feature>
<dbReference type="STRING" id="464.Lgor_0191"/>
<evidence type="ECO:0000313" key="4">
    <source>
        <dbReference type="Proteomes" id="UP000186808"/>
    </source>
</evidence>
<reference evidence="3 5" key="2">
    <citation type="submission" date="2018-06" db="EMBL/GenBank/DDBJ databases">
        <authorList>
            <consortium name="Pathogen Informatics"/>
            <person name="Doyle S."/>
        </authorList>
    </citation>
    <scope>NUCLEOTIDE SEQUENCE [LARGE SCALE GENOMIC DNA]</scope>
    <source>
        <strain evidence="3 5">NCTC11401</strain>
    </source>
</reference>
<dbReference type="Proteomes" id="UP000186808">
    <property type="component" value="Unassembled WGS sequence"/>
</dbReference>
<gene>
    <name evidence="3" type="ORF">NCTC11401_02723</name>
    <name evidence="2" type="ORF">SAMN05421777_10284</name>
</gene>
<dbReference type="EMBL" id="FTNL01000002">
    <property type="protein sequence ID" value="SIQ63025.1"/>
    <property type="molecule type" value="Genomic_DNA"/>
</dbReference>
<proteinExistence type="predicted"/>
<evidence type="ECO:0000256" key="1">
    <source>
        <dbReference type="SAM" id="Phobius"/>
    </source>
</evidence>
<sequence length="118" mass="13046">MDKKIIAAGTLLRVVLACSVLAIIISISIGTVFKASFELLPLEERASGFTLFFNLSHSLLGGTAPLIILLLSYVFTNFALVLLGRVRSLSVNFDLILVMYHVVIINQLHKEDHHAREI</sequence>
<keyword evidence="4" id="KW-1185">Reference proteome</keyword>
<keyword evidence="1" id="KW-0812">Transmembrane</keyword>
<dbReference type="RefSeq" id="WP_058466712.1">
    <property type="nucleotide sequence ID" value="NZ_CAAAIX010000001.1"/>
</dbReference>
<evidence type="ECO:0000313" key="5">
    <source>
        <dbReference type="Proteomes" id="UP000254374"/>
    </source>
</evidence>
<evidence type="ECO:0000313" key="2">
    <source>
        <dbReference type="EMBL" id="SIQ63025.1"/>
    </source>
</evidence>
<feature type="transmembrane region" description="Helical" evidence="1">
    <location>
        <begin position="12"/>
        <end position="33"/>
    </location>
</feature>
<reference evidence="2 4" key="1">
    <citation type="submission" date="2017-01" db="EMBL/GenBank/DDBJ databases">
        <authorList>
            <person name="Varghese N."/>
            <person name="Submissions S."/>
        </authorList>
    </citation>
    <scope>NUCLEOTIDE SEQUENCE [LARGE SCALE GENOMIC DNA]</scope>
    <source>
        <strain evidence="2 4">ATCC 33342</strain>
    </source>
</reference>
<protein>
    <submittedName>
        <fullName evidence="3">Uncharacterized protein</fullName>
    </submittedName>
</protein>
<organism evidence="3 5">
    <name type="scientific">Fluoribacter gormanii</name>
    <dbReference type="NCBI Taxonomy" id="464"/>
    <lineage>
        <taxon>Bacteria</taxon>
        <taxon>Pseudomonadati</taxon>
        <taxon>Pseudomonadota</taxon>
        <taxon>Gammaproteobacteria</taxon>
        <taxon>Legionellales</taxon>
        <taxon>Legionellaceae</taxon>
        <taxon>Fluoribacter</taxon>
    </lineage>
</organism>
<dbReference type="EMBL" id="UGGV01000001">
    <property type="protein sequence ID" value="STO25881.1"/>
    <property type="molecule type" value="Genomic_DNA"/>
</dbReference>
<accession>A0A377GM73</accession>
<keyword evidence="1" id="KW-0472">Membrane</keyword>
<dbReference type="AlphaFoldDB" id="A0A377GM73"/>